<dbReference type="EMBL" id="JBFXLU010000213">
    <property type="protein sequence ID" value="KAL2834773.1"/>
    <property type="molecule type" value="Genomic_DNA"/>
</dbReference>
<sequence length="327" mass="35242">MASRLENAAYTVGWLCTDHINLATARAMLDEEHSRPQTLGHLDDNNYVLGKIGLHNVVIACAPAGVRGTVSASVAATQMVSSFPKIRFGVLVGTGGGIPSDDHDIRLGDVAVSIPHRTFSGVVQFDLGKATPSGFVRTGSLNKPPRALLNAISQVRANREMGENQVPQYLEQLREHFDAMADAYTYQGHAHDRLFPPDYPHSNQKSAACTKCKGVKRRSARKDTSPVIHYGTIASSNKIIEDGLQRDQLAEEFGAICVETEAAGLMDNFPCVVIRGVCNYADAHRKGADGWHRYASATAAAFAKELLQTVHAHDVVDAPLAADIMSG</sequence>
<evidence type="ECO:0000313" key="3">
    <source>
        <dbReference type="Proteomes" id="UP001610446"/>
    </source>
</evidence>
<reference evidence="2 3" key="1">
    <citation type="submission" date="2024-07" db="EMBL/GenBank/DDBJ databases">
        <title>Section-level genome sequencing and comparative genomics of Aspergillus sections Usti and Cavernicolus.</title>
        <authorList>
            <consortium name="Lawrence Berkeley National Laboratory"/>
            <person name="Nybo J.L."/>
            <person name="Vesth T.C."/>
            <person name="Theobald S."/>
            <person name="Frisvad J.C."/>
            <person name="Larsen T.O."/>
            <person name="Kjaerboelling I."/>
            <person name="Rothschild-Mancinelli K."/>
            <person name="Lyhne E.K."/>
            <person name="Kogle M.E."/>
            <person name="Barry K."/>
            <person name="Clum A."/>
            <person name="Na H."/>
            <person name="Ledsgaard L."/>
            <person name="Lin J."/>
            <person name="Lipzen A."/>
            <person name="Kuo A."/>
            <person name="Riley R."/>
            <person name="Mondo S."/>
            <person name="Labutti K."/>
            <person name="Haridas S."/>
            <person name="Pangalinan J."/>
            <person name="Salamov A.A."/>
            <person name="Simmons B.A."/>
            <person name="Magnuson J.K."/>
            <person name="Chen J."/>
            <person name="Drula E."/>
            <person name="Henrissat B."/>
            <person name="Wiebenga A."/>
            <person name="Lubbers R.J."/>
            <person name="Gomes A.C."/>
            <person name="Makela M.R."/>
            <person name="Stajich J."/>
            <person name="Grigoriev I.V."/>
            <person name="Mortensen U.H."/>
            <person name="De Vries R.P."/>
            <person name="Baker S.E."/>
            <person name="Andersen M.R."/>
        </authorList>
    </citation>
    <scope>NUCLEOTIDE SEQUENCE [LARGE SCALE GENOMIC DNA]</scope>
    <source>
        <strain evidence="2 3">CBS 123904</strain>
    </source>
</reference>
<gene>
    <name evidence="2" type="ORF">BJY01DRAFT_79942</name>
</gene>
<dbReference type="InterPro" id="IPR000845">
    <property type="entry name" value="Nucleoside_phosphorylase_d"/>
</dbReference>
<organism evidence="2 3">
    <name type="scientific">Aspergillus pseudoustus</name>
    <dbReference type="NCBI Taxonomy" id="1810923"/>
    <lineage>
        <taxon>Eukaryota</taxon>
        <taxon>Fungi</taxon>
        <taxon>Dikarya</taxon>
        <taxon>Ascomycota</taxon>
        <taxon>Pezizomycotina</taxon>
        <taxon>Eurotiomycetes</taxon>
        <taxon>Eurotiomycetidae</taxon>
        <taxon>Eurotiales</taxon>
        <taxon>Aspergillaceae</taxon>
        <taxon>Aspergillus</taxon>
        <taxon>Aspergillus subgen. Nidulantes</taxon>
    </lineage>
</organism>
<name>A0ABR4J405_9EURO</name>
<dbReference type="PANTHER" id="PTHR46082">
    <property type="entry name" value="ATP/GTP-BINDING PROTEIN-RELATED"/>
    <property type="match status" value="1"/>
</dbReference>
<dbReference type="Proteomes" id="UP001610446">
    <property type="component" value="Unassembled WGS sequence"/>
</dbReference>
<comment type="caution">
    <text evidence="2">The sequence shown here is derived from an EMBL/GenBank/DDBJ whole genome shotgun (WGS) entry which is preliminary data.</text>
</comment>
<dbReference type="Pfam" id="PF01048">
    <property type="entry name" value="PNP_UDP_1"/>
    <property type="match status" value="1"/>
</dbReference>
<dbReference type="PANTHER" id="PTHR46082:SF11">
    <property type="entry name" value="AAA+ ATPASE DOMAIN-CONTAINING PROTEIN-RELATED"/>
    <property type="match status" value="1"/>
</dbReference>
<evidence type="ECO:0000313" key="2">
    <source>
        <dbReference type="EMBL" id="KAL2834773.1"/>
    </source>
</evidence>
<keyword evidence="3" id="KW-1185">Reference proteome</keyword>
<feature type="domain" description="Nucleoside phosphorylase" evidence="1">
    <location>
        <begin position="44"/>
        <end position="301"/>
    </location>
</feature>
<dbReference type="SUPFAM" id="SSF53167">
    <property type="entry name" value="Purine and uridine phosphorylases"/>
    <property type="match status" value="1"/>
</dbReference>
<dbReference type="InterPro" id="IPR035994">
    <property type="entry name" value="Nucleoside_phosphorylase_sf"/>
</dbReference>
<dbReference type="InterPro" id="IPR053137">
    <property type="entry name" value="NLR-like"/>
</dbReference>
<protein>
    <submittedName>
        <fullName evidence="2">Purine and uridine phosphorylase</fullName>
    </submittedName>
</protein>
<evidence type="ECO:0000259" key="1">
    <source>
        <dbReference type="Pfam" id="PF01048"/>
    </source>
</evidence>
<proteinExistence type="predicted"/>
<accession>A0ABR4J405</accession>
<dbReference type="Gene3D" id="3.40.50.1580">
    <property type="entry name" value="Nucleoside phosphorylase domain"/>
    <property type="match status" value="1"/>
</dbReference>